<dbReference type="CDD" id="cd06225">
    <property type="entry name" value="HAMP"/>
    <property type="match status" value="1"/>
</dbReference>
<evidence type="ECO:0000313" key="8">
    <source>
        <dbReference type="EMBL" id="ABG52360.1"/>
    </source>
</evidence>
<feature type="domain" description="Methyl-accepting transducer" evidence="6">
    <location>
        <begin position="828"/>
        <end position="1064"/>
    </location>
</feature>
<protein>
    <submittedName>
        <fullName evidence="8">Methyl-accepting chemotaxis sensory transducer</fullName>
    </submittedName>
</protein>
<keyword evidence="4" id="KW-0175">Coiled coil</keyword>
<dbReference type="InterPro" id="IPR004089">
    <property type="entry name" value="MCPsignal_dom"/>
</dbReference>
<sequence length="1105" mass="123458">MTSSSTDFLQNYQRVEDAYSEGKYEQAAALVYDLIQDYPEDPTSRLLCGHIYCYGLHQYDVAKEQYQLVLDLSDDIDLIKYAQQGISDSEQFIREDPGLYSNVEEMLEDININNDQNEDSKEGEVSSYLEAFANQNALELDLKNLENVTDSELILDKNSVELNPKNLENAIDLELLLDENGLELDPKDLEDVINSELILDENGLELDPKDLEDVINSELILDEKTLELKAENPQEKFDFDQENIDDLEFTYQDNNPFVTNGSLNKDTKDEDSKYVENLQELVQFEDNLSRDDGDNEELIDQLAIENSKVYPNQTSEKLQDDTVVNGKHSEAIEEISDLSLTVDLDEIWKKQQKEFFQEQEISENQTVEDKEIKSNINFGQDYPIEELDLEALNEDFENVMDKILDGSEEIVVGELDNMENSRPDIAKYPEMENQHIKHDFSEIDEATLLMGNNNNSNSEKTDNEVGKLGNEYNQWEKREDQGQGRVEEPDDFENNEFDEAAFSQAFHLDEDENTKDKKADGFLEDDEFSNFEDYDSLSDGRKMFSEIKIPEMGVVAPNLETTDRGIPIELTTGALFDSKTDISTIDIDNEEAIPIEDLDNLDHQLPKFSKKIKGEAVDTNVMIEQGWLAFLENASLFHKQLYIAAGTGLASLIAVAFVSNIVSYKALQERNTELISNLRSTGWIMTLGAGASSFITALGLSNITTRQIKRANKDLDTQFDIISDGNLKARATIYSEDEFGKLAAKFNYMAKVIQATYTDAQRKAEENEQAKEDLQRQVIRLLDDVEGAARGDLTVSAEVTADVLGAVADSFNLTIQNLREIVNQVKEAAQKVNRGSLDSAAFAQGLSTDALRQAEELAATLQSVQVMTDAIQRVAENARETEDVARSAAALALKGGETVDRTVAGILQIREGVADATRRVKRLSEFTQEISKIVSSISSIASRTNLLALNASIEAARAGEAGKGFAVVADEVRQLADKSAKESKNIEHTVMQIQTETGGVMTGMEEATQHVIKGTALAEEAKQSLEDIVQVTTRIDVLVRSIAADTVEQNEVAQSVSKVMQAVEMTAQETSQESQRVYSSLQNLVGVARDLLNSVERFRVDTTAK</sequence>
<organism evidence="8">
    <name type="scientific">Trichodesmium erythraeum (strain IMS101)</name>
    <dbReference type="NCBI Taxonomy" id="203124"/>
    <lineage>
        <taxon>Bacteria</taxon>
        <taxon>Bacillati</taxon>
        <taxon>Cyanobacteriota</taxon>
        <taxon>Cyanophyceae</taxon>
        <taxon>Oscillatoriophycideae</taxon>
        <taxon>Oscillatoriales</taxon>
        <taxon>Microcoleaceae</taxon>
        <taxon>Trichodesmium</taxon>
    </lineage>
</organism>
<evidence type="ECO:0000259" key="6">
    <source>
        <dbReference type="PROSITE" id="PS50111"/>
    </source>
</evidence>
<dbReference type="GO" id="GO:0016020">
    <property type="term" value="C:membrane"/>
    <property type="evidence" value="ECO:0007669"/>
    <property type="project" value="InterPro"/>
</dbReference>
<dbReference type="InterPro" id="IPR011990">
    <property type="entry name" value="TPR-like_helical_dom_sf"/>
</dbReference>
<feature type="domain" description="HAMP" evidence="7">
    <location>
        <begin position="772"/>
        <end position="823"/>
    </location>
</feature>
<dbReference type="PANTHER" id="PTHR32089:SF114">
    <property type="entry name" value="METHYL-ACCEPTING CHEMOTAXIS PROTEIN MCPB"/>
    <property type="match status" value="1"/>
</dbReference>
<reference evidence="8" key="1">
    <citation type="submission" date="2006-06" db="EMBL/GenBank/DDBJ databases">
        <title>Complete sequence of Trichodesmium erythraeum IMS101.</title>
        <authorList>
            <consortium name="US DOE Joint Genome Institute"/>
            <person name="Copeland A."/>
            <person name="Lucas S."/>
            <person name="Lapidus A."/>
            <person name="Barry K."/>
            <person name="Detter J.C."/>
            <person name="Glavina del Rio T."/>
            <person name="Hammon N."/>
            <person name="Israni S."/>
            <person name="Dalin E."/>
            <person name="Tice H."/>
            <person name="Pitluck S."/>
            <person name="Kiss H."/>
            <person name="Munk A.C."/>
            <person name="Brettin T."/>
            <person name="Bruce D."/>
            <person name="Han C."/>
            <person name="Tapia R."/>
            <person name="Gilna P."/>
            <person name="Schmutz J."/>
            <person name="Larimer F."/>
            <person name="Land M."/>
            <person name="Hauser L."/>
            <person name="Kyrpides N."/>
            <person name="Kim E."/>
            <person name="Richardson P."/>
        </authorList>
    </citation>
    <scope>NUCLEOTIDE SEQUENCE [LARGE SCALE GENOMIC DNA]</scope>
    <source>
        <strain evidence="8">IMS101</strain>
    </source>
</reference>
<dbReference type="GO" id="GO:0006935">
    <property type="term" value="P:chemotaxis"/>
    <property type="evidence" value="ECO:0007669"/>
    <property type="project" value="UniProtKB-ARBA"/>
</dbReference>
<dbReference type="PROSITE" id="PS50111">
    <property type="entry name" value="CHEMOTAXIS_TRANSDUC_2"/>
    <property type="match status" value="1"/>
</dbReference>
<feature type="transmembrane region" description="Helical" evidence="5">
    <location>
        <begin position="641"/>
        <end position="662"/>
    </location>
</feature>
<dbReference type="RefSeq" id="WP_011612705.1">
    <property type="nucleotide sequence ID" value="NC_008312.1"/>
</dbReference>
<dbReference type="Gene3D" id="6.10.340.10">
    <property type="match status" value="1"/>
</dbReference>
<dbReference type="STRING" id="203124.Tery_3246"/>
<dbReference type="PROSITE" id="PS50885">
    <property type="entry name" value="HAMP"/>
    <property type="match status" value="2"/>
</dbReference>
<dbReference type="Gene3D" id="1.25.40.10">
    <property type="entry name" value="Tetratricopeptide repeat domain"/>
    <property type="match status" value="1"/>
</dbReference>
<dbReference type="SUPFAM" id="SSF58104">
    <property type="entry name" value="Methyl-accepting chemotaxis protein (MCP) signaling domain"/>
    <property type="match status" value="1"/>
</dbReference>
<feature type="coiled-coil region" evidence="4">
    <location>
        <begin position="757"/>
        <end position="784"/>
    </location>
</feature>
<dbReference type="FunFam" id="1.10.287.950:FF:000001">
    <property type="entry name" value="Methyl-accepting chemotaxis sensory transducer"/>
    <property type="match status" value="1"/>
</dbReference>
<feature type="transmembrane region" description="Helical" evidence="5">
    <location>
        <begin position="683"/>
        <end position="703"/>
    </location>
</feature>
<evidence type="ECO:0000256" key="5">
    <source>
        <dbReference type="SAM" id="Phobius"/>
    </source>
</evidence>
<dbReference type="EMBL" id="CP000393">
    <property type="protein sequence ID" value="ABG52360.1"/>
    <property type="molecule type" value="Genomic_DNA"/>
</dbReference>
<proteinExistence type="inferred from homology"/>
<dbReference type="SMART" id="SM00283">
    <property type="entry name" value="MA"/>
    <property type="match status" value="1"/>
</dbReference>
<evidence type="ECO:0000259" key="7">
    <source>
        <dbReference type="PROSITE" id="PS50885"/>
    </source>
</evidence>
<dbReference type="AlphaFoldDB" id="Q10ZG4"/>
<accession>Q10ZG4</accession>
<comment type="similarity">
    <text evidence="2">Belongs to the methyl-accepting chemotaxis (MCP) protein family.</text>
</comment>
<dbReference type="Pfam" id="PF00015">
    <property type="entry name" value="MCPsignal"/>
    <property type="match status" value="1"/>
</dbReference>
<dbReference type="eggNOG" id="COG0840">
    <property type="taxonomic scope" value="Bacteria"/>
</dbReference>
<keyword evidence="5" id="KW-1133">Transmembrane helix</keyword>
<keyword evidence="1 3" id="KW-0807">Transducer</keyword>
<evidence type="ECO:0000256" key="4">
    <source>
        <dbReference type="SAM" id="Coils"/>
    </source>
</evidence>
<dbReference type="KEGG" id="ter:Tery_3246"/>
<dbReference type="GO" id="GO:0007165">
    <property type="term" value="P:signal transduction"/>
    <property type="evidence" value="ECO:0007669"/>
    <property type="project" value="UniProtKB-KW"/>
</dbReference>
<keyword evidence="5" id="KW-0812">Transmembrane</keyword>
<evidence type="ECO:0000256" key="1">
    <source>
        <dbReference type="ARBA" id="ARBA00023224"/>
    </source>
</evidence>
<dbReference type="eggNOG" id="COG3850">
    <property type="taxonomic scope" value="Bacteria"/>
</dbReference>
<dbReference type="HOGENOM" id="CLU_007027_0_1_3"/>
<name>Q10ZG4_TRIEI</name>
<dbReference type="CDD" id="cd11386">
    <property type="entry name" value="MCP_signal"/>
    <property type="match status" value="1"/>
</dbReference>
<feature type="domain" description="HAMP" evidence="7">
    <location>
        <begin position="706"/>
        <end position="758"/>
    </location>
</feature>
<evidence type="ECO:0000256" key="3">
    <source>
        <dbReference type="PROSITE-ProRule" id="PRU00284"/>
    </source>
</evidence>
<gene>
    <name evidence="8" type="ordered locus">Tery_3246</name>
</gene>
<dbReference type="Pfam" id="PF00672">
    <property type="entry name" value="HAMP"/>
    <property type="match status" value="1"/>
</dbReference>
<keyword evidence="5" id="KW-0472">Membrane</keyword>
<dbReference type="Gene3D" id="1.10.287.950">
    <property type="entry name" value="Methyl-accepting chemotaxis protein"/>
    <property type="match status" value="1"/>
</dbReference>
<dbReference type="PANTHER" id="PTHR32089">
    <property type="entry name" value="METHYL-ACCEPTING CHEMOTAXIS PROTEIN MCPB"/>
    <property type="match status" value="1"/>
</dbReference>
<dbReference type="InterPro" id="IPR003660">
    <property type="entry name" value="HAMP_dom"/>
</dbReference>
<dbReference type="SMART" id="SM00304">
    <property type="entry name" value="HAMP"/>
    <property type="match status" value="2"/>
</dbReference>
<evidence type="ECO:0000256" key="2">
    <source>
        <dbReference type="ARBA" id="ARBA00029447"/>
    </source>
</evidence>